<organism evidence="1 2">
    <name type="scientific">Paremcibacter congregatus</name>
    <dbReference type="NCBI Taxonomy" id="2043170"/>
    <lineage>
        <taxon>Bacteria</taxon>
        <taxon>Pseudomonadati</taxon>
        <taxon>Pseudomonadota</taxon>
        <taxon>Alphaproteobacteria</taxon>
        <taxon>Emcibacterales</taxon>
        <taxon>Emcibacteraceae</taxon>
        <taxon>Paremcibacter</taxon>
    </lineage>
</organism>
<reference evidence="1 2" key="1">
    <citation type="submission" date="2017-10" db="EMBL/GenBank/DDBJ databases">
        <title>Frigbacter circumglobatus gen. nov. sp. nov., isolated from sediment cultured in situ.</title>
        <authorList>
            <person name="Zhao Z."/>
        </authorList>
    </citation>
    <scope>NUCLEOTIDE SEQUENCE [LARGE SCALE GENOMIC DNA]</scope>
    <source>
        <strain evidence="1 2">ZYL</strain>
    </source>
</reference>
<accession>A0A2G4YPF7</accession>
<dbReference type="Proteomes" id="UP000229730">
    <property type="component" value="Unassembled WGS sequence"/>
</dbReference>
<dbReference type="InParanoid" id="A0A2G4YPF7"/>
<comment type="caution">
    <text evidence="1">The sequence shown here is derived from an EMBL/GenBank/DDBJ whole genome shotgun (WGS) entry which is preliminary data.</text>
</comment>
<gene>
    <name evidence="1" type="ORF">CRD36_13375</name>
</gene>
<sequence>MSDIFPFLTDRQLTDHTDRLLDLSLPKSQWTHAGHLSAAYDLLHRYPEEHLIRIMPDLIRSYNEATNTPNTDQEGYHHTITLFYIRAIAHFIRCQSPDSPFLDGCRALVTGPYGAKDFMLMYYSKAALFSVTARREWMAPDKNIPEFALF</sequence>
<name>A0A2G4YPF7_9PROT</name>
<dbReference type="OrthoDB" id="117988at2"/>
<dbReference type="AlphaFoldDB" id="A0A2G4YPF7"/>
<dbReference type="RefSeq" id="WP_099474079.1">
    <property type="nucleotide sequence ID" value="NZ_CP041025.1"/>
</dbReference>
<dbReference type="EMBL" id="PDEM01000025">
    <property type="protein sequence ID" value="PHZ84180.1"/>
    <property type="molecule type" value="Genomic_DNA"/>
</dbReference>
<keyword evidence="2" id="KW-1185">Reference proteome</keyword>
<evidence type="ECO:0000313" key="2">
    <source>
        <dbReference type="Proteomes" id="UP000229730"/>
    </source>
</evidence>
<proteinExistence type="predicted"/>
<evidence type="ECO:0000313" key="1">
    <source>
        <dbReference type="EMBL" id="PHZ84180.1"/>
    </source>
</evidence>
<protein>
    <submittedName>
        <fullName evidence="1">Uncharacterized protein</fullName>
    </submittedName>
</protein>